<dbReference type="OrthoDB" id="7391519at2759"/>
<keyword evidence="2" id="KW-1185">Reference proteome</keyword>
<proteinExistence type="predicted"/>
<dbReference type="Proteomes" id="UP000000305">
    <property type="component" value="Unassembled WGS sequence"/>
</dbReference>
<protein>
    <submittedName>
        <fullName evidence="1">Uncharacterized protein</fullName>
    </submittedName>
</protein>
<gene>
    <name evidence="1" type="ORF">DAPPUDRAFT_246549</name>
</gene>
<dbReference type="KEGG" id="dpx:DAPPUDRAFT_246549"/>
<dbReference type="EMBL" id="GL732558">
    <property type="protein sequence ID" value="EFX78173.1"/>
    <property type="molecule type" value="Genomic_DNA"/>
</dbReference>
<dbReference type="AlphaFoldDB" id="E9GQU2"/>
<reference evidence="1 2" key="1">
    <citation type="journal article" date="2011" name="Science">
        <title>The ecoresponsive genome of Daphnia pulex.</title>
        <authorList>
            <person name="Colbourne J.K."/>
            <person name="Pfrender M.E."/>
            <person name="Gilbert D."/>
            <person name="Thomas W.K."/>
            <person name="Tucker A."/>
            <person name="Oakley T.H."/>
            <person name="Tokishita S."/>
            <person name="Aerts A."/>
            <person name="Arnold G.J."/>
            <person name="Basu M.K."/>
            <person name="Bauer D.J."/>
            <person name="Caceres C.E."/>
            <person name="Carmel L."/>
            <person name="Casola C."/>
            <person name="Choi J.H."/>
            <person name="Detter J.C."/>
            <person name="Dong Q."/>
            <person name="Dusheyko S."/>
            <person name="Eads B.D."/>
            <person name="Frohlich T."/>
            <person name="Geiler-Samerotte K.A."/>
            <person name="Gerlach D."/>
            <person name="Hatcher P."/>
            <person name="Jogdeo S."/>
            <person name="Krijgsveld J."/>
            <person name="Kriventseva E.V."/>
            <person name="Kultz D."/>
            <person name="Laforsch C."/>
            <person name="Lindquist E."/>
            <person name="Lopez J."/>
            <person name="Manak J.R."/>
            <person name="Muller J."/>
            <person name="Pangilinan J."/>
            <person name="Patwardhan R.P."/>
            <person name="Pitluck S."/>
            <person name="Pritham E.J."/>
            <person name="Rechtsteiner A."/>
            <person name="Rho M."/>
            <person name="Rogozin I.B."/>
            <person name="Sakarya O."/>
            <person name="Salamov A."/>
            <person name="Schaack S."/>
            <person name="Shapiro H."/>
            <person name="Shiga Y."/>
            <person name="Skalitzky C."/>
            <person name="Smith Z."/>
            <person name="Souvorov A."/>
            <person name="Sung W."/>
            <person name="Tang Z."/>
            <person name="Tsuchiya D."/>
            <person name="Tu H."/>
            <person name="Vos H."/>
            <person name="Wang M."/>
            <person name="Wolf Y.I."/>
            <person name="Yamagata H."/>
            <person name="Yamada T."/>
            <person name="Ye Y."/>
            <person name="Shaw J.R."/>
            <person name="Andrews J."/>
            <person name="Crease T.J."/>
            <person name="Tang H."/>
            <person name="Lucas S.M."/>
            <person name="Robertson H.M."/>
            <person name="Bork P."/>
            <person name="Koonin E.V."/>
            <person name="Zdobnov E.M."/>
            <person name="Grigoriev I.V."/>
            <person name="Lynch M."/>
            <person name="Boore J.L."/>
        </authorList>
    </citation>
    <scope>NUCLEOTIDE SEQUENCE [LARGE SCALE GENOMIC DNA]</scope>
</reference>
<dbReference type="InParanoid" id="E9GQU2"/>
<evidence type="ECO:0000313" key="2">
    <source>
        <dbReference type="Proteomes" id="UP000000305"/>
    </source>
</evidence>
<organism evidence="1 2">
    <name type="scientific">Daphnia pulex</name>
    <name type="common">Water flea</name>
    <dbReference type="NCBI Taxonomy" id="6669"/>
    <lineage>
        <taxon>Eukaryota</taxon>
        <taxon>Metazoa</taxon>
        <taxon>Ecdysozoa</taxon>
        <taxon>Arthropoda</taxon>
        <taxon>Crustacea</taxon>
        <taxon>Branchiopoda</taxon>
        <taxon>Diplostraca</taxon>
        <taxon>Cladocera</taxon>
        <taxon>Anomopoda</taxon>
        <taxon>Daphniidae</taxon>
        <taxon>Daphnia</taxon>
    </lineage>
</organism>
<dbReference type="HOGENOM" id="CLU_947516_0_0_1"/>
<name>E9GQU2_DAPPU</name>
<accession>E9GQU2</accession>
<evidence type="ECO:0000313" key="1">
    <source>
        <dbReference type="EMBL" id="EFX78173.1"/>
    </source>
</evidence>
<sequence>MSPITIKGIAKGYLKTMGYKLVSQPEQDGYGILQRFKEIENDIWGGDPPDKEDPMRVFIDGLINIISEIREGIGKKDAEAEVKNANKLVVEVEKLTQGKMISKEISRKTTAEIVEGLEKKSEEISETKTPGKLNVFETFFCCLLMADSLEKNEGDVFSGVFKSWNRLQKLDQIGEEELQKSFKTETAKINRNRSENITRPNFTRCYASVKKLLPEFEKITQTNDNLEHHLKWEVEDVKKMLTVFGLSRPSFETENGTNRLQTQLANLWNQLQLYKFYVAAENALYPDYTSQSLK</sequence>